<keyword evidence="1" id="KW-0732">Signal</keyword>
<comment type="caution">
    <text evidence="2">The sequence shown here is derived from an EMBL/GenBank/DDBJ whole genome shotgun (WGS) entry which is preliminary data.</text>
</comment>
<sequence length="89" mass="9537">MARAAVVAMLAVAVLLACLPPAAASSYRGAAALRQLETAAPMDTAQGLREKADVAKGKQHLPINYHQNLVFGMPIREREYNAIHNKGVQ</sequence>
<dbReference type="Proteomes" id="UP000604825">
    <property type="component" value="Unassembled WGS sequence"/>
</dbReference>
<accession>A0A811R280</accession>
<dbReference type="AlphaFoldDB" id="A0A811R280"/>
<evidence type="ECO:0000256" key="1">
    <source>
        <dbReference type="SAM" id="SignalP"/>
    </source>
</evidence>
<protein>
    <submittedName>
        <fullName evidence="2">Uncharacterized protein</fullName>
    </submittedName>
</protein>
<dbReference type="PROSITE" id="PS51257">
    <property type="entry name" value="PROKAR_LIPOPROTEIN"/>
    <property type="match status" value="1"/>
</dbReference>
<evidence type="ECO:0000313" key="3">
    <source>
        <dbReference type="Proteomes" id="UP000604825"/>
    </source>
</evidence>
<evidence type="ECO:0000313" key="2">
    <source>
        <dbReference type="EMBL" id="CAD6263389.1"/>
    </source>
</evidence>
<keyword evidence="3" id="KW-1185">Reference proteome</keyword>
<proteinExistence type="predicted"/>
<feature type="chain" id="PRO_5032964788" evidence="1">
    <location>
        <begin position="25"/>
        <end position="89"/>
    </location>
</feature>
<organism evidence="2 3">
    <name type="scientific">Miscanthus lutarioriparius</name>
    <dbReference type="NCBI Taxonomy" id="422564"/>
    <lineage>
        <taxon>Eukaryota</taxon>
        <taxon>Viridiplantae</taxon>
        <taxon>Streptophyta</taxon>
        <taxon>Embryophyta</taxon>
        <taxon>Tracheophyta</taxon>
        <taxon>Spermatophyta</taxon>
        <taxon>Magnoliopsida</taxon>
        <taxon>Liliopsida</taxon>
        <taxon>Poales</taxon>
        <taxon>Poaceae</taxon>
        <taxon>PACMAD clade</taxon>
        <taxon>Panicoideae</taxon>
        <taxon>Andropogonodae</taxon>
        <taxon>Andropogoneae</taxon>
        <taxon>Saccharinae</taxon>
        <taxon>Miscanthus</taxon>
    </lineage>
</organism>
<dbReference type="EMBL" id="CAJGYO010000012">
    <property type="protein sequence ID" value="CAD6263389.1"/>
    <property type="molecule type" value="Genomic_DNA"/>
</dbReference>
<feature type="signal peptide" evidence="1">
    <location>
        <begin position="1"/>
        <end position="24"/>
    </location>
</feature>
<reference evidence="2" key="1">
    <citation type="submission" date="2020-10" db="EMBL/GenBank/DDBJ databases">
        <authorList>
            <person name="Han B."/>
            <person name="Lu T."/>
            <person name="Zhao Q."/>
            <person name="Huang X."/>
            <person name="Zhao Y."/>
        </authorList>
    </citation>
    <scope>NUCLEOTIDE SEQUENCE</scope>
</reference>
<name>A0A811R280_9POAL</name>
<gene>
    <name evidence="2" type="ORF">NCGR_LOCUS46696</name>
</gene>